<evidence type="ECO:0000256" key="1">
    <source>
        <dbReference type="SAM" id="SignalP"/>
    </source>
</evidence>
<proteinExistence type="predicted"/>
<accession>A0A8T0RPU0</accession>
<dbReference type="AlphaFoldDB" id="A0A8T0RPU0"/>
<feature type="chain" id="PRO_5035824375" description="Secreted protein" evidence="1">
    <location>
        <begin position="41"/>
        <end position="118"/>
    </location>
</feature>
<feature type="signal peptide" evidence="1">
    <location>
        <begin position="1"/>
        <end position="40"/>
    </location>
</feature>
<sequence length="118" mass="12663">MLASSQGSNCQGEHCFPWRASTLLASSLLLASASFAPVMSQWCQQFPRRFWRVTGSGVSFLRRRRAAGGASMWSHSLTPSMVRSFLTGFSGARFGAVACQHTNSSATSSTWSTSSCSA</sequence>
<protein>
    <recommendedName>
        <fullName evidence="4">Secreted protein</fullName>
    </recommendedName>
</protein>
<evidence type="ECO:0008006" key="4">
    <source>
        <dbReference type="Google" id="ProtNLM"/>
    </source>
</evidence>
<dbReference type="EMBL" id="CM029046">
    <property type="protein sequence ID" value="KAG2588341.1"/>
    <property type="molecule type" value="Genomic_DNA"/>
</dbReference>
<keyword evidence="1" id="KW-0732">Signal</keyword>
<evidence type="ECO:0000313" key="2">
    <source>
        <dbReference type="EMBL" id="KAG2588341.1"/>
    </source>
</evidence>
<keyword evidence="3" id="KW-1185">Reference proteome</keyword>
<dbReference type="Proteomes" id="UP000823388">
    <property type="component" value="Chromosome 5N"/>
</dbReference>
<organism evidence="2 3">
    <name type="scientific">Panicum virgatum</name>
    <name type="common">Blackwell switchgrass</name>
    <dbReference type="NCBI Taxonomy" id="38727"/>
    <lineage>
        <taxon>Eukaryota</taxon>
        <taxon>Viridiplantae</taxon>
        <taxon>Streptophyta</taxon>
        <taxon>Embryophyta</taxon>
        <taxon>Tracheophyta</taxon>
        <taxon>Spermatophyta</taxon>
        <taxon>Magnoliopsida</taxon>
        <taxon>Liliopsida</taxon>
        <taxon>Poales</taxon>
        <taxon>Poaceae</taxon>
        <taxon>PACMAD clade</taxon>
        <taxon>Panicoideae</taxon>
        <taxon>Panicodae</taxon>
        <taxon>Paniceae</taxon>
        <taxon>Panicinae</taxon>
        <taxon>Panicum</taxon>
        <taxon>Panicum sect. Hiantes</taxon>
    </lineage>
</organism>
<reference evidence="2" key="1">
    <citation type="submission" date="2020-05" db="EMBL/GenBank/DDBJ databases">
        <title>WGS assembly of Panicum virgatum.</title>
        <authorList>
            <person name="Lovell J.T."/>
            <person name="Jenkins J."/>
            <person name="Shu S."/>
            <person name="Juenger T.E."/>
            <person name="Schmutz J."/>
        </authorList>
    </citation>
    <scope>NUCLEOTIDE SEQUENCE</scope>
    <source>
        <strain evidence="2">AP13</strain>
    </source>
</reference>
<name>A0A8T0RPU0_PANVG</name>
<evidence type="ECO:0000313" key="3">
    <source>
        <dbReference type="Proteomes" id="UP000823388"/>
    </source>
</evidence>
<comment type="caution">
    <text evidence="2">The sequence shown here is derived from an EMBL/GenBank/DDBJ whole genome shotgun (WGS) entry which is preliminary data.</text>
</comment>
<gene>
    <name evidence="2" type="ORF">PVAP13_5NG219462</name>
</gene>